<dbReference type="AlphaFoldDB" id="A0A0A9BAZ3"/>
<reference evidence="1" key="1">
    <citation type="submission" date="2014-09" db="EMBL/GenBank/DDBJ databases">
        <authorList>
            <person name="Magalhaes I.L.F."/>
            <person name="Oliveira U."/>
            <person name="Santos F.R."/>
            <person name="Vidigal T.H.D.A."/>
            <person name="Brescovit A.D."/>
            <person name="Santos A.J."/>
        </authorList>
    </citation>
    <scope>NUCLEOTIDE SEQUENCE</scope>
    <source>
        <tissue evidence="1">Shoot tissue taken approximately 20 cm above the soil surface</tissue>
    </source>
</reference>
<reference evidence="1" key="2">
    <citation type="journal article" date="2015" name="Data Brief">
        <title>Shoot transcriptome of the giant reed, Arundo donax.</title>
        <authorList>
            <person name="Barrero R.A."/>
            <person name="Guerrero F.D."/>
            <person name="Moolhuijzen P."/>
            <person name="Goolsby J.A."/>
            <person name="Tidwell J."/>
            <person name="Bellgard S.E."/>
            <person name="Bellgard M.I."/>
        </authorList>
    </citation>
    <scope>NUCLEOTIDE SEQUENCE</scope>
    <source>
        <tissue evidence="1">Shoot tissue taken approximately 20 cm above the soil surface</tissue>
    </source>
</reference>
<accession>A0A0A9BAZ3</accession>
<name>A0A0A9BAZ3_ARUDO</name>
<organism evidence="1">
    <name type="scientific">Arundo donax</name>
    <name type="common">Giant reed</name>
    <name type="synonym">Donax arundinaceus</name>
    <dbReference type="NCBI Taxonomy" id="35708"/>
    <lineage>
        <taxon>Eukaryota</taxon>
        <taxon>Viridiplantae</taxon>
        <taxon>Streptophyta</taxon>
        <taxon>Embryophyta</taxon>
        <taxon>Tracheophyta</taxon>
        <taxon>Spermatophyta</taxon>
        <taxon>Magnoliopsida</taxon>
        <taxon>Liliopsida</taxon>
        <taxon>Poales</taxon>
        <taxon>Poaceae</taxon>
        <taxon>PACMAD clade</taxon>
        <taxon>Arundinoideae</taxon>
        <taxon>Arundineae</taxon>
        <taxon>Arundo</taxon>
    </lineage>
</organism>
<dbReference type="EMBL" id="GBRH01238542">
    <property type="protein sequence ID" value="JAD59353.1"/>
    <property type="molecule type" value="Transcribed_RNA"/>
</dbReference>
<protein>
    <submittedName>
        <fullName evidence="1">Uncharacterized protein</fullName>
    </submittedName>
</protein>
<sequence>MLFDCCTTSPSRISGRNQIIIMTLLQYYVFLCAPSYPSVAFYHLHLYLQCRGTIAS</sequence>
<proteinExistence type="predicted"/>
<evidence type="ECO:0000313" key="1">
    <source>
        <dbReference type="EMBL" id="JAD59353.1"/>
    </source>
</evidence>